<dbReference type="InterPro" id="IPR051015">
    <property type="entry name" value="EvgA-like"/>
</dbReference>
<evidence type="ECO:0000313" key="6">
    <source>
        <dbReference type="EMBL" id="BDV35608.1"/>
    </source>
</evidence>
<feature type="region of interest" description="Disordered" evidence="3">
    <location>
        <begin position="260"/>
        <end position="281"/>
    </location>
</feature>
<dbReference type="InterPro" id="IPR000792">
    <property type="entry name" value="Tscrpt_reg_LuxR_C"/>
</dbReference>
<dbReference type="PRINTS" id="PR00038">
    <property type="entry name" value="HTHLUXR"/>
</dbReference>
<evidence type="ECO:0000259" key="4">
    <source>
        <dbReference type="PROSITE" id="PS50043"/>
    </source>
</evidence>
<dbReference type="Pfam" id="PF00196">
    <property type="entry name" value="GerE"/>
    <property type="match status" value="1"/>
</dbReference>
<dbReference type="SUPFAM" id="SSF46894">
    <property type="entry name" value="C-terminal effector domain of the bipartite response regulators"/>
    <property type="match status" value="1"/>
</dbReference>
<evidence type="ECO:0000256" key="2">
    <source>
        <dbReference type="PROSITE-ProRule" id="PRU00169"/>
    </source>
</evidence>
<organism evidence="6 7">
    <name type="scientific">Methylocystis iwaonis</name>
    <dbReference type="NCBI Taxonomy" id="2885079"/>
    <lineage>
        <taxon>Bacteria</taxon>
        <taxon>Pseudomonadati</taxon>
        <taxon>Pseudomonadota</taxon>
        <taxon>Alphaproteobacteria</taxon>
        <taxon>Hyphomicrobiales</taxon>
        <taxon>Methylocystaceae</taxon>
        <taxon>Methylocystis</taxon>
    </lineage>
</organism>
<name>A0ABN6VIV4_9HYPH</name>
<dbReference type="Proteomes" id="UP001317629">
    <property type="component" value="Chromosome"/>
</dbReference>
<dbReference type="PANTHER" id="PTHR45566">
    <property type="entry name" value="HTH-TYPE TRANSCRIPTIONAL REGULATOR YHJB-RELATED"/>
    <property type="match status" value="1"/>
</dbReference>
<gene>
    <name evidence="6" type="ORF">SS37A_31370</name>
</gene>
<reference evidence="6 7" key="1">
    <citation type="journal article" date="2023" name="Int. J. Syst. Evol. Microbiol.">
        <title>Methylocystis iwaonis sp. nov., a type II methane-oxidizing bacterium from surface soil of a rice paddy field in Japan, and emended description of the genus Methylocystis (ex Whittenbury et al. 1970) Bowman et al. 1993.</title>
        <authorList>
            <person name="Kaise H."/>
            <person name="Sawadogo J.B."/>
            <person name="Alam M.S."/>
            <person name="Ueno C."/>
            <person name="Dianou D."/>
            <person name="Shinjo R."/>
            <person name="Asakawa S."/>
        </authorList>
    </citation>
    <scope>NUCLEOTIDE SEQUENCE [LARGE SCALE GENOMIC DNA]</scope>
    <source>
        <strain evidence="6 7">SS37A-Re</strain>
    </source>
</reference>
<keyword evidence="1" id="KW-0238">DNA-binding</keyword>
<dbReference type="CDD" id="cd06170">
    <property type="entry name" value="LuxR_C_like"/>
    <property type="match status" value="1"/>
</dbReference>
<evidence type="ECO:0008006" key="8">
    <source>
        <dbReference type="Google" id="ProtNLM"/>
    </source>
</evidence>
<dbReference type="InterPro" id="IPR011006">
    <property type="entry name" value="CheY-like_superfamily"/>
</dbReference>
<dbReference type="PROSITE" id="PS50043">
    <property type="entry name" value="HTH_LUXR_2"/>
    <property type="match status" value="1"/>
</dbReference>
<evidence type="ECO:0000256" key="1">
    <source>
        <dbReference type="ARBA" id="ARBA00023125"/>
    </source>
</evidence>
<feature type="domain" description="Response regulatory" evidence="5">
    <location>
        <begin position="13"/>
        <end position="128"/>
    </location>
</feature>
<evidence type="ECO:0000256" key="3">
    <source>
        <dbReference type="SAM" id="MobiDB-lite"/>
    </source>
</evidence>
<dbReference type="SUPFAM" id="SSF52172">
    <property type="entry name" value="CheY-like"/>
    <property type="match status" value="1"/>
</dbReference>
<evidence type="ECO:0000259" key="5">
    <source>
        <dbReference type="PROSITE" id="PS50110"/>
    </source>
</evidence>
<dbReference type="InterPro" id="IPR016032">
    <property type="entry name" value="Sig_transdc_resp-reg_C-effctor"/>
</dbReference>
<dbReference type="PANTHER" id="PTHR45566:SF1">
    <property type="entry name" value="HTH-TYPE TRANSCRIPTIONAL REGULATOR YHJB-RELATED"/>
    <property type="match status" value="1"/>
</dbReference>
<dbReference type="EMBL" id="AP027142">
    <property type="protein sequence ID" value="BDV35608.1"/>
    <property type="molecule type" value="Genomic_DNA"/>
</dbReference>
<dbReference type="PROSITE" id="PS00622">
    <property type="entry name" value="HTH_LUXR_1"/>
    <property type="match status" value="1"/>
</dbReference>
<feature type="domain" description="HTH luxR-type" evidence="4">
    <location>
        <begin position="186"/>
        <end position="251"/>
    </location>
</feature>
<feature type="modified residue" description="4-aspartylphosphate" evidence="2">
    <location>
        <position position="64"/>
    </location>
</feature>
<sequence>MHRRSYPDHKTVVTAIVERNGLFRDGLVEILQTSRFDVILSAPVIDADAIALIRDQKPDLLVIDLGQDLRDTLSQIRLFKSFRADAPVAVLAPSLDSDLAPLLQEGVSAFLSSSMRGEALIKALELVMLGETVLPQQLLATLLVNSKSAPTALPQLQIETSVNELKCRIDATAVAGERAQHNALAKNDTTPQFSDQERRILRCLVDGDSNKSIARRIGIAEATVKVHVKAILRKIRLQNRTQAAVWALSQNQLLVAESAKGKLDSSSNRESSVALIDTPPQ</sequence>
<dbReference type="Gene3D" id="3.40.50.2300">
    <property type="match status" value="1"/>
</dbReference>
<dbReference type="SMART" id="SM00421">
    <property type="entry name" value="HTH_LUXR"/>
    <property type="match status" value="1"/>
</dbReference>
<dbReference type="PROSITE" id="PS50110">
    <property type="entry name" value="RESPONSE_REGULATORY"/>
    <property type="match status" value="1"/>
</dbReference>
<accession>A0ABN6VIV4</accession>
<protein>
    <recommendedName>
        <fullName evidence="8">Response regulator transcription factor</fullName>
    </recommendedName>
</protein>
<evidence type="ECO:0000313" key="7">
    <source>
        <dbReference type="Proteomes" id="UP001317629"/>
    </source>
</evidence>
<keyword evidence="7" id="KW-1185">Reference proteome</keyword>
<dbReference type="InterPro" id="IPR001789">
    <property type="entry name" value="Sig_transdc_resp-reg_receiver"/>
</dbReference>
<keyword evidence="2" id="KW-0597">Phosphoprotein</keyword>
<proteinExistence type="predicted"/>